<proteinExistence type="predicted"/>
<name>A0A3R6E4S5_9BACT</name>
<organism evidence="1 2">
    <name type="scientific">Segatella copri</name>
    <dbReference type="NCBI Taxonomy" id="165179"/>
    <lineage>
        <taxon>Bacteria</taxon>
        <taxon>Pseudomonadati</taxon>
        <taxon>Bacteroidota</taxon>
        <taxon>Bacteroidia</taxon>
        <taxon>Bacteroidales</taxon>
        <taxon>Prevotellaceae</taxon>
        <taxon>Segatella</taxon>
    </lineage>
</organism>
<sequence>MKKMMITESVRNLLLNTDFLESVFGSSIVEPDANSWRSASSRKFEKMYLPAEIEQAKYVLLHLDEISGLLSETDIEELKNRIKSHLYP</sequence>
<evidence type="ECO:0000313" key="2">
    <source>
        <dbReference type="Proteomes" id="UP000286501"/>
    </source>
</evidence>
<gene>
    <name evidence="1" type="ORF">DW250_04155</name>
</gene>
<dbReference type="EMBL" id="QRIN01000012">
    <property type="protein sequence ID" value="RHG67592.1"/>
    <property type="molecule type" value="Genomic_DNA"/>
</dbReference>
<evidence type="ECO:0000313" key="1">
    <source>
        <dbReference type="EMBL" id="RHG67592.1"/>
    </source>
</evidence>
<dbReference type="Proteomes" id="UP000286501">
    <property type="component" value="Unassembled WGS sequence"/>
</dbReference>
<accession>A0A3R6E4S5</accession>
<comment type="caution">
    <text evidence="1">The sequence shown here is derived from an EMBL/GenBank/DDBJ whole genome shotgun (WGS) entry which is preliminary data.</text>
</comment>
<protein>
    <submittedName>
        <fullName evidence="1">Uncharacterized protein</fullName>
    </submittedName>
</protein>
<reference evidence="1 2" key="1">
    <citation type="submission" date="2018-08" db="EMBL/GenBank/DDBJ databases">
        <title>A genome reference for cultivated species of the human gut microbiota.</title>
        <authorList>
            <person name="Zou Y."/>
            <person name="Xue W."/>
            <person name="Luo G."/>
        </authorList>
    </citation>
    <scope>NUCLEOTIDE SEQUENCE [LARGE SCALE GENOMIC DNA]</scope>
    <source>
        <strain evidence="1 2">AM22-1</strain>
    </source>
</reference>
<dbReference type="AlphaFoldDB" id="A0A3R6E4S5"/>